<keyword evidence="2" id="KW-1185">Reference proteome</keyword>
<gene>
    <name evidence="1" type="ORF">SAMN04487991_1533</name>
</gene>
<organism evidence="1 2">
    <name type="scientific">Celeribacter neptunius</name>
    <dbReference type="NCBI Taxonomy" id="588602"/>
    <lineage>
        <taxon>Bacteria</taxon>
        <taxon>Pseudomonadati</taxon>
        <taxon>Pseudomonadota</taxon>
        <taxon>Alphaproteobacteria</taxon>
        <taxon>Rhodobacterales</taxon>
        <taxon>Roseobacteraceae</taxon>
        <taxon>Celeribacter</taxon>
    </lineage>
</organism>
<accession>A0A1I3P131</accession>
<name>A0A1I3P131_9RHOB</name>
<protein>
    <submittedName>
        <fullName evidence="1">Uncharacterized protein</fullName>
    </submittedName>
</protein>
<proteinExistence type="predicted"/>
<dbReference type="EMBL" id="FORH01000002">
    <property type="protein sequence ID" value="SFJ15268.1"/>
    <property type="molecule type" value="Genomic_DNA"/>
</dbReference>
<dbReference type="Proteomes" id="UP000199630">
    <property type="component" value="Unassembled WGS sequence"/>
</dbReference>
<dbReference type="AlphaFoldDB" id="A0A1I3P131"/>
<reference evidence="2" key="1">
    <citation type="submission" date="2016-10" db="EMBL/GenBank/DDBJ databases">
        <authorList>
            <person name="Varghese N."/>
            <person name="Submissions S."/>
        </authorList>
    </citation>
    <scope>NUCLEOTIDE SEQUENCE [LARGE SCALE GENOMIC DNA]</scope>
    <source>
        <strain evidence="2">DSM 26471</strain>
    </source>
</reference>
<evidence type="ECO:0000313" key="2">
    <source>
        <dbReference type="Proteomes" id="UP000199630"/>
    </source>
</evidence>
<evidence type="ECO:0000313" key="1">
    <source>
        <dbReference type="EMBL" id="SFJ15268.1"/>
    </source>
</evidence>
<sequence length="59" mass="7001">MVKSLPEICFCPHPNSQMTWCGLSKFSQRKSLILMIAERQLRPLIKRLARDCLVLMRRR</sequence>